<accession>A0A7R9QV72</accession>
<dbReference type="GO" id="GO:0003723">
    <property type="term" value="F:RNA binding"/>
    <property type="evidence" value="ECO:0007669"/>
    <property type="project" value="UniProtKB-KW"/>
</dbReference>
<keyword evidence="3" id="KW-0694">RNA-binding</keyword>
<dbReference type="GO" id="GO:0000395">
    <property type="term" value="P:mRNA 5'-splice site recognition"/>
    <property type="evidence" value="ECO:0007669"/>
    <property type="project" value="TreeGrafter"/>
</dbReference>
<dbReference type="PANTHER" id="PTHR13161">
    <property type="entry name" value="SPLICING FACTOR SUPPRESSOR OF WHITE APRICOT"/>
    <property type="match status" value="1"/>
</dbReference>
<reference evidence="7" key="1">
    <citation type="submission" date="2020-11" db="EMBL/GenBank/DDBJ databases">
        <authorList>
            <person name="Tran Van P."/>
        </authorList>
    </citation>
    <scope>NUCLEOTIDE SEQUENCE</scope>
</reference>
<dbReference type="PANTHER" id="PTHR13161:SF15">
    <property type="entry name" value="SPLICING FACTOR, SUPPRESSOR OF WHITE-APRICOT HOMOLOG"/>
    <property type="match status" value="1"/>
</dbReference>
<keyword evidence="1" id="KW-0507">mRNA processing</keyword>
<evidence type="ECO:0000313" key="8">
    <source>
        <dbReference type="Proteomes" id="UP000728032"/>
    </source>
</evidence>
<dbReference type="AlphaFoldDB" id="A0A7R9QV72"/>
<feature type="domain" description="Suppressor of white apricot N-terminal" evidence="6">
    <location>
        <begin position="112"/>
        <end position="150"/>
    </location>
</feature>
<keyword evidence="4" id="KW-0508">mRNA splicing</keyword>
<evidence type="ECO:0000313" key="7">
    <source>
        <dbReference type="EMBL" id="CAD7659613.1"/>
    </source>
</evidence>
<evidence type="ECO:0000259" key="6">
    <source>
        <dbReference type="Pfam" id="PF09750"/>
    </source>
</evidence>
<proteinExistence type="predicted"/>
<evidence type="ECO:0000256" key="4">
    <source>
        <dbReference type="ARBA" id="ARBA00023187"/>
    </source>
</evidence>
<dbReference type="InterPro" id="IPR040397">
    <property type="entry name" value="SWAP"/>
</dbReference>
<dbReference type="Pfam" id="PF09750">
    <property type="entry name" value="DRY_EERY"/>
    <property type="match status" value="1"/>
</dbReference>
<evidence type="ECO:0000256" key="3">
    <source>
        <dbReference type="ARBA" id="ARBA00022884"/>
    </source>
</evidence>
<sequence length="163" mass="17808">MAQLVNQIEAKPLIPPNPRTQSLSIDLIIHAITTRHTSTPLITGIGAKGMDTTMGSYSLFRSIGSEPTHLWSQTQTQRKAGHHHHDRAHTSASGGHGSSGGAAPADDSLDQLFVFGYSCKLFRDDLRAQEMDSGQHLIGWNGSTDHLIDRSVIYLVSHRLPIH</sequence>
<gene>
    <name evidence="7" type="ORF">ONB1V03_LOCUS16208</name>
</gene>
<dbReference type="InterPro" id="IPR019147">
    <property type="entry name" value="SWAP_N_domain"/>
</dbReference>
<organism evidence="7">
    <name type="scientific">Oppiella nova</name>
    <dbReference type="NCBI Taxonomy" id="334625"/>
    <lineage>
        <taxon>Eukaryota</taxon>
        <taxon>Metazoa</taxon>
        <taxon>Ecdysozoa</taxon>
        <taxon>Arthropoda</taxon>
        <taxon>Chelicerata</taxon>
        <taxon>Arachnida</taxon>
        <taxon>Acari</taxon>
        <taxon>Acariformes</taxon>
        <taxon>Sarcoptiformes</taxon>
        <taxon>Oribatida</taxon>
        <taxon>Brachypylina</taxon>
        <taxon>Oppioidea</taxon>
        <taxon>Oppiidae</taxon>
        <taxon>Oppiella</taxon>
    </lineage>
</organism>
<name>A0A7R9QV72_9ACAR</name>
<dbReference type="EMBL" id="CAJPVJ010017864">
    <property type="protein sequence ID" value="CAG2176775.1"/>
    <property type="molecule type" value="Genomic_DNA"/>
</dbReference>
<feature type="region of interest" description="Disordered" evidence="5">
    <location>
        <begin position="71"/>
        <end position="103"/>
    </location>
</feature>
<protein>
    <recommendedName>
        <fullName evidence="6">Suppressor of white apricot N-terminal domain-containing protein</fullName>
    </recommendedName>
</protein>
<keyword evidence="2" id="KW-0677">Repeat</keyword>
<evidence type="ECO:0000256" key="2">
    <source>
        <dbReference type="ARBA" id="ARBA00022737"/>
    </source>
</evidence>
<keyword evidence="8" id="KW-1185">Reference proteome</keyword>
<evidence type="ECO:0000256" key="1">
    <source>
        <dbReference type="ARBA" id="ARBA00022664"/>
    </source>
</evidence>
<dbReference type="OrthoDB" id="5836667at2759"/>
<dbReference type="EMBL" id="OC932689">
    <property type="protein sequence ID" value="CAD7659613.1"/>
    <property type="molecule type" value="Genomic_DNA"/>
</dbReference>
<dbReference type="Proteomes" id="UP000728032">
    <property type="component" value="Unassembled WGS sequence"/>
</dbReference>
<evidence type="ECO:0000256" key="5">
    <source>
        <dbReference type="SAM" id="MobiDB-lite"/>
    </source>
</evidence>